<feature type="region of interest" description="Disordered" evidence="1">
    <location>
        <begin position="59"/>
        <end position="503"/>
    </location>
</feature>
<evidence type="ECO:0000259" key="2">
    <source>
        <dbReference type="Pfam" id="PF06972"/>
    </source>
</evidence>
<dbReference type="OrthoDB" id="753279at2759"/>
<dbReference type="InterPro" id="IPR009719">
    <property type="entry name" value="GIP1_N"/>
</dbReference>
<feature type="compositionally biased region" description="Low complexity" evidence="1">
    <location>
        <begin position="597"/>
        <end position="606"/>
    </location>
</feature>
<feature type="domain" description="GBF-interacting protein 1 N-terminal" evidence="2">
    <location>
        <begin position="17"/>
        <end position="72"/>
    </location>
</feature>
<gene>
    <name evidence="3" type="ORF">KFL_001330210</name>
</gene>
<name>A0A0U9HJR2_KLENI</name>
<feature type="compositionally biased region" description="Gly residues" evidence="1">
    <location>
        <begin position="92"/>
        <end position="107"/>
    </location>
</feature>
<dbReference type="STRING" id="105231.A0A0U9HJR2"/>
<dbReference type="CDD" id="cd14279">
    <property type="entry name" value="CUE"/>
    <property type="match status" value="1"/>
</dbReference>
<feature type="compositionally biased region" description="Gly residues" evidence="1">
    <location>
        <begin position="926"/>
        <end position="937"/>
    </location>
</feature>
<protein>
    <recommendedName>
        <fullName evidence="2">GBF-interacting protein 1 N-terminal domain-containing protein</fullName>
    </recommendedName>
</protein>
<dbReference type="InterPro" id="IPR009060">
    <property type="entry name" value="UBA-like_sf"/>
</dbReference>
<proteinExistence type="predicted"/>
<dbReference type="AlphaFoldDB" id="A0A0U9HJR2"/>
<feature type="compositionally biased region" description="Pro residues" evidence="1">
    <location>
        <begin position="174"/>
        <end position="184"/>
    </location>
</feature>
<keyword evidence="4" id="KW-1185">Reference proteome</keyword>
<evidence type="ECO:0000313" key="3">
    <source>
        <dbReference type="EMBL" id="GAQ83038.1"/>
    </source>
</evidence>
<reference evidence="3 4" key="1">
    <citation type="journal article" date="2014" name="Nat. Commun.">
        <title>Klebsormidium flaccidum genome reveals primary factors for plant terrestrial adaptation.</title>
        <authorList>
            <person name="Hori K."/>
            <person name="Maruyama F."/>
            <person name="Fujisawa T."/>
            <person name="Togashi T."/>
            <person name="Yamamoto N."/>
            <person name="Seo M."/>
            <person name="Sato S."/>
            <person name="Yamada T."/>
            <person name="Mori H."/>
            <person name="Tajima N."/>
            <person name="Moriyama T."/>
            <person name="Ikeuchi M."/>
            <person name="Watanabe M."/>
            <person name="Wada H."/>
            <person name="Kobayashi K."/>
            <person name="Saito M."/>
            <person name="Masuda T."/>
            <person name="Sasaki-Sekimoto Y."/>
            <person name="Mashiguchi K."/>
            <person name="Awai K."/>
            <person name="Shimojima M."/>
            <person name="Masuda S."/>
            <person name="Iwai M."/>
            <person name="Nobusawa T."/>
            <person name="Narise T."/>
            <person name="Kondo S."/>
            <person name="Saito H."/>
            <person name="Sato R."/>
            <person name="Murakawa M."/>
            <person name="Ihara Y."/>
            <person name="Oshima-Yamada Y."/>
            <person name="Ohtaka K."/>
            <person name="Satoh M."/>
            <person name="Sonobe K."/>
            <person name="Ishii M."/>
            <person name="Ohtani R."/>
            <person name="Kanamori-Sato M."/>
            <person name="Honoki R."/>
            <person name="Miyazaki D."/>
            <person name="Mochizuki H."/>
            <person name="Umetsu J."/>
            <person name="Higashi K."/>
            <person name="Shibata D."/>
            <person name="Kamiya Y."/>
            <person name="Sato N."/>
            <person name="Nakamura Y."/>
            <person name="Tabata S."/>
            <person name="Ida S."/>
            <person name="Kurokawa K."/>
            <person name="Ohta H."/>
        </authorList>
    </citation>
    <scope>NUCLEOTIDE SEQUENCE [LARGE SCALE GENOMIC DNA]</scope>
    <source>
        <strain evidence="3 4">NIES-2285</strain>
    </source>
</reference>
<feature type="compositionally biased region" description="Polar residues" evidence="1">
    <location>
        <begin position="454"/>
        <end position="463"/>
    </location>
</feature>
<dbReference type="Proteomes" id="UP000054558">
    <property type="component" value="Unassembled WGS sequence"/>
</dbReference>
<feature type="region of interest" description="Disordered" evidence="1">
    <location>
        <begin position="526"/>
        <end position="724"/>
    </location>
</feature>
<feature type="compositionally biased region" description="Pro residues" evidence="1">
    <location>
        <begin position="274"/>
        <end position="288"/>
    </location>
</feature>
<feature type="compositionally biased region" description="Polar residues" evidence="1">
    <location>
        <begin position="537"/>
        <end position="554"/>
    </location>
</feature>
<evidence type="ECO:0000256" key="1">
    <source>
        <dbReference type="SAM" id="MobiDB-lite"/>
    </source>
</evidence>
<dbReference type="PANTHER" id="PTHR46775:SF1">
    <property type="entry name" value="FLOCCULATION PROTEIN (DUF1296)"/>
    <property type="match status" value="1"/>
</dbReference>
<feature type="compositionally biased region" description="Low complexity" evidence="1">
    <location>
        <begin position="881"/>
        <end position="890"/>
    </location>
</feature>
<dbReference type="OMA" id="HYNIRPQ"/>
<organism evidence="3 4">
    <name type="scientific">Klebsormidium nitens</name>
    <name type="common">Green alga</name>
    <name type="synonym">Ulothrix nitens</name>
    <dbReference type="NCBI Taxonomy" id="105231"/>
    <lineage>
        <taxon>Eukaryota</taxon>
        <taxon>Viridiplantae</taxon>
        <taxon>Streptophyta</taxon>
        <taxon>Klebsormidiophyceae</taxon>
        <taxon>Klebsormidiales</taxon>
        <taxon>Klebsormidiaceae</taxon>
        <taxon>Klebsormidium</taxon>
    </lineage>
</organism>
<dbReference type="InterPro" id="IPR044277">
    <property type="entry name" value="GIP1"/>
</dbReference>
<feature type="compositionally biased region" description="Low complexity" evidence="1">
    <location>
        <begin position="663"/>
        <end position="712"/>
    </location>
</feature>
<accession>A0A0U9HJR2</accession>
<dbReference type="EMBL" id="DF237082">
    <property type="protein sequence ID" value="GAQ83038.1"/>
    <property type="molecule type" value="Genomic_DNA"/>
</dbReference>
<dbReference type="PANTHER" id="PTHR46775">
    <property type="entry name" value="FLOCCULATION PROTEIN (DUF1296)"/>
    <property type="match status" value="1"/>
</dbReference>
<sequence>MSKPGAASAKPALAGGIPQSAKKFVQSVKEIVPSADEDQIYTELKACGMDPNEAVQRLLNQDPFVDVKRKKKIKETPAGKSPAQEGRPRAPVGGGSFRGGRGGGISGGLDRPGSGRGGFASRPGSGDTNGVRRPPPARENGIHPRPPSLGGAPQPAAGQQKHTFAPAQGGAPAAAPPAAPPSLLPPAFSSGASSLPGTGQSGLAAGSGVAAPGGEPQRPLYSRGPMAGGWGSSGSTLADIVKGHQQQQQQPSQPTVSTQQTPPQTQPQSAPQPASSPSPQPPPTPPQYTPASALAAAPSSPPSGVYSSATDPVLHPSFDARAPGGGIKRELGTVGTQRPISKDRGMSYESSLPVGGQAGSPPSTSDLGGSIGESSISGGQSAPVASPIVPPPMPQERPLLQSDVSDGAEDARAPGRSVGVTSQYGSRPAYQPQAVSKAPSSGLEWKPKAPGPNLPNSIGSSPVASEPMNRPTSPPQSAVAAKLESLSIQPQQEEKPVILPGHLQVSEADRTRLSFGSFGAGFGGFGESVAPPKAATSGAQQHVPSSISATSQAYSQHPSSSIAPPSSVAESSSLPPSSTSHSEAAKHDGTSSLHQAQQYPQYPGYPGFSGVGLPHLSSQYPYDIDSQGSEATRLSSFSTPYGEPTSNFYASFRPQSETETKYSGLGSAASASSKYGASATSTGASSQSQEAAASSSSGTSGQSSQAGITGASPPGGGFAAQQPLPLHAYAQSNLPPGAYQYPHFYPMHPPNYMYNPYSHSPYATPGNSGYPQGPAGGNYPPGAGGSYPPVGGVSTSVKYPSGPYKPGTTAGGAPGASAYGGYGAGPGGYGGAPAVSSANATGYEDLSASQYKESNLYIPGQQGLSRDVQAAPTSSYYNIPGGNQHYAQQGHHGGYGGGLYHPSQSGPSQAGHQYPQQAQSQQPLSGGAGAGAAGSGGYQNQRGGNQQQSWNY</sequence>
<feature type="compositionally biased region" description="Low complexity" evidence="1">
    <location>
        <begin position="908"/>
        <end position="925"/>
    </location>
</feature>
<feature type="compositionally biased region" description="Low complexity" evidence="1">
    <location>
        <begin position="555"/>
        <end position="582"/>
    </location>
</feature>
<feature type="compositionally biased region" description="Low complexity" evidence="1">
    <location>
        <begin position="372"/>
        <end position="387"/>
    </location>
</feature>
<feature type="compositionally biased region" description="Low complexity" evidence="1">
    <location>
        <begin position="938"/>
        <end position="952"/>
    </location>
</feature>
<feature type="region of interest" description="Disordered" evidence="1">
    <location>
        <begin position="875"/>
        <end position="952"/>
    </location>
</feature>
<feature type="compositionally biased region" description="Low complexity" evidence="1">
    <location>
        <begin position="245"/>
        <end position="273"/>
    </location>
</feature>
<feature type="compositionally biased region" description="Low complexity" evidence="1">
    <location>
        <begin position="185"/>
        <end position="197"/>
    </location>
</feature>
<feature type="compositionally biased region" description="Low complexity" evidence="1">
    <location>
        <begin position="289"/>
        <end position="309"/>
    </location>
</feature>
<dbReference type="SUPFAM" id="SSF46934">
    <property type="entry name" value="UBA-like"/>
    <property type="match status" value="1"/>
</dbReference>
<evidence type="ECO:0000313" key="4">
    <source>
        <dbReference type="Proteomes" id="UP000054558"/>
    </source>
</evidence>
<dbReference type="Pfam" id="PF06972">
    <property type="entry name" value="GIP1_N"/>
    <property type="match status" value="1"/>
</dbReference>
<feature type="compositionally biased region" description="Polar residues" evidence="1">
    <location>
        <begin position="616"/>
        <end position="657"/>
    </location>
</feature>